<reference evidence="5" key="1">
    <citation type="submission" date="2017-09" db="EMBL/GenBank/DDBJ databases">
        <authorList>
            <person name="Varghese N."/>
            <person name="Submissions S."/>
        </authorList>
    </citation>
    <scope>NUCLEOTIDE SEQUENCE [LARGE SCALE GENOMIC DNA]</scope>
    <source>
        <strain evidence="5">MSL47</strain>
    </source>
</reference>
<evidence type="ECO:0000313" key="5">
    <source>
        <dbReference type="Proteomes" id="UP000219573"/>
    </source>
</evidence>
<dbReference type="PANTHER" id="PTHR43046:SF14">
    <property type="entry name" value="MUTT_NUDIX FAMILY PROTEIN"/>
    <property type="match status" value="1"/>
</dbReference>
<dbReference type="Pfam" id="PF00293">
    <property type="entry name" value="NUDIX"/>
    <property type="match status" value="1"/>
</dbReference>
<sequence length="171" mass="19411">MELLKEIPEKNQNKDMTYELRKAARAVLLNDAKEMALLYVSKGNYHKLPGGGIEEGEDIYSALKREVKEEVGAEIEVLDEIGLIIEYRDGFGKYPTGQIQLSYCFYAKVVGKVGETSFSENELANDFELKWVPFNQGLELLKNDSSEDPLGQFIHKRDLAFIEKAKEIIDS</sequence>
<dbReference type="RefSeq" id="WP_097018697.1">
    <property type="nucleotide sequence ID" value="NZ_OBDZ01000022.1"/>
</dbReference>
<gene>
    <name evidence="4" type="ORF">SAMN06265827_1228</name>
</gene>
<dbReference type="PANTHER" id="PTHR43046">
    <property type="entry name" value="GDP-MANNOSE MANNOSYL HYDROLASE"/>
    <property type="match status" value="1"/>
</dbReference>
<evidence type="ECO:0000256" key="1">
    <source>
        <dbReference type="ARBA" id="ARBA00001946"/>
    </source>
</evidence>
<dbReference type="InterPro" id="IPR020084">
    <property type="entry name" value="NUDIX_hydrolase_CS"/>
</dbReference>
<dbReference type="InterPro" id="IPR000086">
    <property type="entry name" value="NUDIX_hydrolase_dom"/>
</dbReference>
<dbReference type="OrthoDB" id="511483at2"/>
<evidence type="ECO:0000313" key="4">
    <source>
        <dbReference type="EMBL" id="SNY37345.1"/>
    </source>
</evidence>
<dbReference type="SUPFAM" id="SSF55811">
    <property type="entry name" value="Nudix"/>
    <property type="match status" value="1"/>
</dbReference>
<dbReference type="EMBL" id="OBDZ01000022">
    <property type="protein sequence ID" value="SNY37345.1"/>
    <property type="molecule type" value="Genomic_DNA"/>
</dbReference>
<keyword evidence="5" id="KW-1185">Reference proteome</keyword>
<dbReference type="PROSITE" id="PS00893">
    <property type="entry name" value="NUDIX_BOX"/>
    <property type="match status" value="1"/>
</dbReference>
<organism evidence="4 5">
    <name type="scientific">Orenia metallireducens</name>
    <dbReference type="NCBI Taxonomy" id="1413210"/>
    <lineage>
        <taxon>Bacteria</taxon>
        <taxon>Bacillati</taxon>
        <taxon>Bacillota</taxon>
        <taxon>Clostridia</taxon>
        <taxon>Halanaerobiales</taxon>
        <taxon>Halobacteroidaceae</taxon>
        <taxon>Orenia</taxon>
    </lineage>
</organism>
<feature type="domain" description="Nudix hydrolase" evidence="3">
    <location>
        <begin position="19"/>
        <end position="154"/>
    </location>
</feature>
<dbReference type="AlphaFoldDB" id="A0A285HNP9"/>
<protein>
    <submittedName>
        <fullName evidence="4">8-oxo-dGTP pyrophosphatase MutT, NUDIX family</fullName>
    </submittedName>
</protein>
<accession>A0A285HNP9</accession>
<dbReference type="InterPro" id="IPR015797">
    <property type="entry name" value="NUDIX_hydrolase-like_dom_sf"/>
</dbReference>
<dbReference type="PROSITE" id="PS51462">
    <property type="entry name" value="NUDIX"/>
    <property type="match status" value="1"/>
</dbReference>
<evidence type="ECO:0000256" key="2">
    <source>
        <dbReference type="ARBA" id="ARBA00022801"/>
    </source>
</evidence>
<keyword evidence="2" id="KW-0378">Hydrolase</keyword>
<evidence type="ECO:0000259" key="3">
    <source>
        <dbReference type="PROSITE" id="PS51462"/>
    </source>
</evidence>
<dbReference type="Gene3D" id="3.90.79.10">
    <property type="entry name" value="Nucleoside Triphosphate Pyrophosphohydrolase"/>
    <property type="match status" value="1"/>
</dbReference>
<name>A0A285HNP9_9FIRM</name>
<dbReference type="Proteomes" id="UP000219573">
    <property type="component" value="Unassembled WGS sequence"/>
</dbReference>
<proteinExistence type="predicted"/>
<dbReference type="GO" id="GO:0016787">
    <property type="term" value="F:hydrolase activity"/>
    <property type="evidence" value="ECO:0007669"/>
    <property type="project" value="UniProtKB-KW"/>
</dbReference>
<comment type="cofactor">
    <cofactor evidence="1">
        <name>Mg(2+)</name>
        <dbReference type="ChEBI" id="CHEBI:18420"/>
    </cofactor>
</comment>